<keyword evidence="6" id="KW-0274">FAD</keyword>
<dbReference type="PANTHER" id="PTHR43513">
    <property type="entry name" value="DIHYDROOROTATE DEHYDROGENASE B (NAD(+)), ELECTRON TRANSFER SUBUNIT"/>
    <property type="match status" value="1"/>
</dbReference>
<dbReference type="PRINTS" id="PR00406">
    <property type="entry name" value="CYTB5RDTASE"/>
</dbReference>
<accession>A0A7V8VD33</accession>
<evidence type="ECO:0000256" key="10">
    <source>
        <dbReference type="ARBA" id="ARBA00034078"/>
    </source>
</evidence>
<keyword evidence="9 11" id="KW-0411">Iron-sulfur</keyword>
<evidence type="ECO:0000256" key="8">
    <source>
        <dbReference type="ARBA" id="ARBA00023004"/>
    </source>
</evidence>
<dbReference type="GO" id="GO:0046872">
    <property type="term" value="F:metal ion binding"/>
    <property type="evidence" value="ECO:0007669"/>
    <property type="project" value="UniProtKB-KW"/>
</dbReference>
<feature type="binding site" evidence="11">
    <location>
        <position position="241"/>
    </location>
    <ligand>
        <name>[2Fe-2S] cluster</name>
        <dbReference type="ChEBI" id="CHEBI:190135"/>
    </ligand>
</feature>
<comment type="cofactor">
    <cofactor evidence="10">
        <name>[2Fe-2S] cluster</name>
        <dbReference type="ChEBI" id="CHEBI:190135"/>
    </cofactor>
</comment>
<sequence>MPHLRRARVFLQEPLAERTYRLRLECPEIASRIRPGQFVMLRLPECNDPLLGRPFALYDTVVDGQQQPWGLDIVYLLVGQMTGRLSQLNAGSCLEIWGPLGQPFPDFSGVEQVVLVAGGIGQTPFPAYTRYLLGRQGYGGVPPQQRVSRVLLYYGVRTAARVAGLADFQAAGAEVFLASDDGTVGWHGSILDRLIAEQPEGILLGCGPEPMLHSLARLAVQWQRPCFVSLETPMACGLGACFSCVTRIRTEQGWDYRRVCLEGPTFEAAQWYDAFALER</sequence>
<feature type="binding site" evidence="11">
    <location>
        <position position="260"/>
    </location>
    <ligand>
        <name>[2Fe-2S] cluster</name>
        <dbReference type="ChEBI" id="CHEBI:190135"/>
    </ligand>
</feature>
<dbReference type="PIRSF" id="PIRSF006816">
    <property type="entry name" value="Cyc3_hyd_g"/>
    <property type="match status" value="1"/>
</dbReference>
<dbReference type="GO" id="GO:0050660">
    <property type="term" value="F:flavin adenine dinucleotide binding"/>
    <property type="evidence" value="ECO:0007669"/>
    <property type="project" value="InterPro"/>
</dbReference>
<dbReference type="InterPro" id="IPR008333">
    <property type="entry name" value="Cbr1-like_FAD-bd_dom"/>
</dbReference>
<dbReference type="CDD" id="cd06218">
    <property type="entry name" value="DHOD_e_trans"/>
    <property type="match status" value="1"/>
</dbReference>
<evidence type="ECO:0000259" key="12">
    <source>
        <dbReference type="PROSITE" id="PS51384"/>
    </source>
</evidence>
<evidence type="ECO:0000313" key="14">
    <source>
        <dbReference type="Proteomes" id="UP000542342"/>
    </source>
</evidence>
<dbReference type="RefSeq" id="WP_194537250.1">
    <property type="nucleotide sequence ID" value="NZ_JACEFB010000003.1"/>
</dbReference>
<evidence type="ECO:0000256" key="3">
    <source>
        <dbReference type="ARBA" id="ARBA00022630"/>
    </source>
</evidence>
<gene>
    <name evidence="13" type="ORF">H0921_06505</name>
</gene>
<comment type="cofactor">
    <cofactor evidence="11">
        <name>[2Fe-2S] cluster</name>
        <dbReference type="ChEBI" id="CHEBI:190135"/>
    </cofactor>
    <text evidence="11">Binds 1 [2Fe-2S] cluster per subunit.</text>
</comment>
<dbReference type="Gene3D" id="2.40.30.10">
    <property type="entry name" value="Translation factors"/>
    <property type="match status" value="1"/>
</dbReference>
<dbReference type="Pfam" id="PF10418">
    <property type="entry name" value="DHODB_Fe-S_bind"/>
    <property type="match status" value="1"/>
</dbReference>
<evidence type="ECO:0000256" key="7">
    <source>
        <dbReference type="ARBA" id="ARBA00022982"/>
    </source>
</evidence>
<organism evidence="13 14">
    <name type="scientific">Thermogemmata fonticola</name>
    <dbReference type="NCBI Taxonomy" id="2755323"/>
    <lineage>
        <taxon>Bacteria</taxon>
        <taxon>Pseudomonadati</taxon>
        <taxon>Planctomycetota</taxon>
        <taxon>Planctomycetia</taxon>
        <taxon>Gemmatales</taxon>
        <taxon>Gemmataceae</taxon>
        <taxon>Thermogemmata</taxon>
    </lineage>
</organism>
<evidence type="ECO:0000256" key="4">
    <source>
        <dbReference type="ARBA" id="ARBA00022714"/>
    </source>
</evidence>
<keyword evidence="7" id="KW-0249">Electron transport</keyword>
<comment type="caution">
    <text evidence="13">The sequence shown here is derived from an EMBL/GenBank/DDBJ whole genome shotgun (WGS) entry which is preliminary data.</text>
</comment>
<evidence type="ECO:0000256" key="1">
    <source>
        <dbReference type="ARBA" id="ARBA00006422"/>
    </source>
</evidence>
<dbReference type="InterPro" id="IPR039261">
    <property type="entry name" value="FNR_nucleotide-bd"/>
</dbReference>
<evidence type="ECO:0000256" key="2">
    <source>
        <dbReference type="ARBA" id="ARBA00022448"/>
    </source>
</evidence>
<dbReference type="InterPro" id="IPR037117">
    <property type="entry name" value="Dihydroorotate_DH_ele_sf"/>
</dbReference>
<dbReference type="InterPro" id="IPR019480">
    <property type="entry name" value="Dihydroorotate_DH_Fe-S-bd"/>
</dbReference>
<feature type="binding site" evidence="11">
    <location>
        <position position="244"/>
    </location>
    <ligand>
        <name>[2Fe-2S] cluster</name>
        <dbReference type="ChEBI" id="CHEBI:190135"/>
    </ligand>
</feature>
<dbReference type="SUPFAM" id="SSF52343">
    <property type="entry name" value="Ferredoxin reductase-like, C-terminal NADP-linked domain"/>
    <property type="match status" value="1"/>
</dbReference>
<dbReference type="PANTHER" id="PTHR43513:SF3">
    <property type="entry name" value="DIHYDROOROTATE DEHYDROGENASE B (NAD(+)), ELECTRON TRANSFER SUBUNIT-RELATED"/>
    <property type="match status" value="1"/>
</dbReference>
<dbReference type="InterPro" id="IPR012165">
    <property type="entry name" value="Cyt_c3_hydrogenase_gsu"/>
</dbReference>
<comment type="similarity">
    <text evidence="1">Belongs to the PyrK family.</text>
</comment>
<dbReference type="PROSITE" id="PS51384">
    <property type="entry name" value="FAD_FR"/>
    <property type="match status" value="1"/>
</dbReference>
<dbReference type="InterPro" id="IPR017927">
    <property type="entry name" value="FAD-bd_FR_type"/>
</dbReference>
<protein>
    <submittedName>
        <fullName evidence="13">Dihydroorotate dehydrogenase electron transfer subunit</fullName>
    </submittedName>
</protein>
<keyword evidence="8 11" id="KW-0408">Iron</keyword>
<reference evidence="13 14" key="1">
    <citation type="submission" date="2020-07" db="EMBL/GenBank/DDBJ databases">
        <title>Thermogemmata thermophila gen. nov., sp. nov., a novel moderate thermophilic planctomycete from a Kamchatka hot spring.</title>
        <authorList>
            <person name="Elcheninov A.G."/>
            <person name="Podosokorskaya O.A."/>
            <person name="Kovaleva O.L."/>
            <person name="Novikov A."/>
            <person name="Bonch-Osmolovskaya E.A."/>
            <person name="Toshchakov S.V."/>
            <person name="Kublanov I.V."/>
        </authorList>
    </citation>
    <scope>NUCLEOTIDE SEQUENCE [LARGE SCALE GENOMIC DNA]</scope>
    <source>
        <strain evidence="13 14">2918</strain>
    </source>
</reference>
<dbReference type="Proteomes" id="UP000542342">
    <property type="component" value="Unassembled WGS sequence"/>
</dbReference>
<evidence type="ECO:0000256" key="6">
    <source>
        <dbReference type="ARBA" id="ARBA00022827"/>
    </source>
</evidence>
<name>A0A7V8VD33_9BACT</name>
<dbReference type="Gene3D" id="2.10.240.10">
    <property type="entry name" value="Dihydroorotate dehydrogenase, electron transfer subunit"/>
    <property type="match status" value="1"/>
</dbReference>
<dbReference type="AlphaFoldDB" id="A0A7V8VD33"/>
<evidence type="ECO:0000256" key="11">
    <source>
        <dbReference type="PIRSR" id="PIRSR006816-2"/>
    </source>
</evidence>
<proteinExistence type="inferred from homology"/>
<feature type="binding site" evidence="11">
    <location>
        <position position="236"/>
    </location>
    <ligand>
        <name>[2Fe-2S] cluster</name>
        <dbReference type="ChEBI" id="CHEBI:190135"/>
    </ligand>
</feature>
<evidence type="ECO:0000256" key="5">
    <source>
        <dbReference type="ARBA" id="ARBA00022723"/>
    </source>
</evidence>
<dbReference type="EMBL" id="JACEFB010000003">
    <property type="protein sequence ID" value="MBA2225814.1"/>
    <property type="molecule type" value="Genomic_DNA"/>
</dbReference>
<dbReference type="InterPro" id="IPR050353">
    <property type="entry name" value="PyrK_electron_transfer"/>
</dbReference>
<dbReference type="Gene3D" id="3.40.50.80">
    <property type="entry name" value="Nucleotide-binding domain of ferredoxin-NADP reductase (FNR) module"/>
    <property type="match status" value="1"/>
</dbReference>
<evidence type="ECO:0000256" key="9">
    <source>
        <dbReference type="ARBA" id="ARBA00023014"/>
    </source>
</evidence>
<keyword evidence="3" id="KW-0285">Flavoprotein</keyword>
<dbReference type="InterPro" id="IPR017938">
    <property type="entry name" value="Riboflavin_synthase-like_b-brl"/>
</dbReference>
<dbReference type="Pfam" id="PF00970">
    <property type="entry name" value="FAD_binding_6"/>
    <property type="match status" value="1"/>
</dbReference>
<dbReference type="GO" id="GO:0051537">
    <property type="term" value="F:2 iron, 2 sulfur cluster binding"/>
    <property type="evidence" value="ECO:0007669"/>
    <property type="project" value="UniProtKB-KW"/>
</dbReference>
<dbReference type="GO" id="GO:0016491">
    <property type="term" value="F:oxidoreductase activity"/>
    <property type="evidence" value="ECO:0007669"/>
    <property type="project" value="InterPro"/>
</dbReference>
<evidence type="ECO:0000313" key="13">
    <source>
        <dbReference type="EMBL" id="MBA2225814.1"/>
    </source>
</evidence>
<dbReference type="SUPFAM" id="SSF63380">
    <property type="entry name" value="Riboflavin synthase domain-like"/>
    <property type="match status" value="1"/>
</dbReference>
<feature type="domain" description="FAD-binding FR-type" evidence="12">
    <location>
        <begin position="2"/>
        <end position="106"/>
    </location>
</feature>
<keyword evidence="14" id="KW-1185">Reference proteome</keyword>
<dbReference type="GO" id="GO:0006221">
    <property type="term" value="P:pyrimidine nucleotide biosynthetic process"/>
    <property type="evidence" value="ECO:0007669"/>
    <property type="project" value="InterPro"/>
</dbReference>
<keyword evidence="4 11" id="KW-0001">2Fe-2S</keyword>
<keyword evidence="5 11" id="KW-0479">Metal-binding</keyword>
<keyword evidence="2" id="KW-0813">Transport</keyword>